<dbReference type="InterPro" id="IPR032871">
    <property type="entry name" value="AHH_dom_containing"/>
</dbReference>
<evidence type="ECO:0000313" key="1">
    <source>
        <dbReference type="EMBL" id="KVX03214.1"/>
    </source>
</evidence>
<organism evidence="1">
    <name type="scientific">Shewanella frigidimarina</name>
    <dbReference type="NCBI Taxonomy" id="56812"/>
    <lineage>
        <taxon>Bacteria</taxon>
        <taxon>Pseudomonadati</taxon>
        <taxon>Pseudomonadota</taxon>
        <taxon>Gammaproteobacteria</taxon>
        <taxon>Alteromonadales</taxon>
        <taxon>Shewanellaceae</taxon>
        <taxon>Shewanella</taxon>
    </lineage>
</organism>
<proteinExistence type="predicted"/>
<dbReference type="Proteomes" id="UP000055702">
    <property type="component" value="Unassembled WGS sequence"/>
</dbReference>
<dbReference type="EMBL" id="LRDC01000001">
    <property type="protein sequence ID" value="KVX03214.1"/>
    <property type="molecule type" value="Genomic_DNA"/>
</dbReference>
<dbReference type="AlphaFoldDB" id="A0A106C2U6"/>
<accession>A0A106C2U6</accession>
<comment type="caution">
    <text evidence="1">The sequence shown here is derived from an EMBL/GenBank/DDBJ whole genome shotgun (WGS) entry which is preliminary data.</text>
</comment>
<dbReference type="Pfam" id="PF14412">
    <property type="entry name" value="AHH"/>
    <property type="match status" value="1"/>
</dbReference>
<evidence type="ECO:0000313" key="2">
    <source>
        <dbReference type="Proteomes" id="UP000055702"/>
    </source>
</evidence>
<dbReference type="RefSeq" id="WP_059743740.1">
    <property type="nucleotide sequence ID" value="NZ_LRDC01000001.1"/>
</dbReference>
<sequence>MNQLKEYPRPSRPSNPSSLEMAVYNFELLAKKYFDKKATSNPSEALLEQLNNDFRHLQREKERISSISIAQAALAGYRDQASKATIEKLSNEEHHPTDKLAQFLRAIGEPKPTVNHEAHHIIPGVGRFNQFAILSARLNFHLVGFGINDPINGTWLINFMKNKDIDWATDSAPAHRKLHRYNYESWIGINLGGQRVPNKEQFSRRLSSMKTHIKTGTLPSTIFDAKDEQWKGL</sequence>
<protein>
    <submittedName>
        <fullName evidence="1">Large protein</fullName>
    </submittedName>
</protein>
<gene>
    <name evidence="1" type="ORF">AWJ07_01170</name>
</gene>
<reference evidence="1 2" key="1">
    <citation type="submission" date="2016-01" db="EMBL/GenBank/DDBJ databases">
        <title>Draft genome of the antarctic isolate Shewanella frigidimarina Ag06-30.</title>
        <authorList>
            <person name="Parmeciano Di Noto G."/>
            <person name="Vazquez S."/>
            <person name="Mac Cormack W."/>
            <person name="Iriarte A."/>
            <person name="Quiroga C."/>
        </authorList>
    </citation>
    <scope>NUCLEOTIDE SEQUENCE [LARGE SCALE GENOMIC DNA]</scope>
    <source>
        <strain evidence="1 2">Ag06-30</strain>
    </source>
</reference>
<name>A0A106C2U6_SHEFR</name>